<protein>
    <submittedName>
        <fullName evidence="3">Uncharacterized protein</fullName>
    </submittedName>
</protein>
<keyword evidence="1" id="KW-0560">Oxidoreductase</keyword>
<feature type="transmembrane region" description="Helical" evidence="2">
    <location>
        <begin position="6"/>
        <end position="26"/>
    </location>
</feature>
<evidence type="ECO:0000313" key="3">
    <source>
        <dbReference type="EMBL" id="KAK7866951.1"/>
    </source>
</evidence>
<dbReference type="AlphaFoldDB" id="A0AAN9VQD2"/>
<keyword evidence="2" id="KW-0812">Transmembrane</keyword>
<keyword evidence="2" id="KW-0472">Membrane</keyword>
<dbReference type="PANTHER" id="PTHR43157">
    <property type="entry name" value="PHOSPHATIDYLINOSITOL-GLYCAN BIOSYNTHESIS CLASS F PROTEIN-RELATED"/>
    <property type="match status" value="1"/>
</dbReference>
<dbReference type="Gene3D" id="3.40.50.720">
    <property type="entry name" value="NAD(P)-binding Rossmann-like Domain"/>
    <property type="match status" value="1"/>
</dbReference>
<gene>
    <name evidence="3" type="ORF">R5R35_014725</name>
</gene>
<organism evidence="3 4">
    <name type="scientific">Gryllus longicercus</name>
    <dbReference type="NCBI Taxonomy" id="2509291"/>
    <lineage>
        <taxon>Eukaryota</taxon>
        <taxon>Metazoa</taxon>
        <taxon>Ecdysozoa</taxon>
        <taxon>Arthropoda</taxon>
        <taxon>Hexapoda</taxon>
        <taxon>Insecta</taxon>
        <taxon>Pterygota</taxon>
        <taxon>Neoptera</taxon>
        <taxon>Polyneoptera</taxon>
        <taxon>Orthoptera</taxon>
        <taxon>Ensifera</taxon>
        <taxon>Gryllidea</taxon>
        <taxon>Grylloidea</taxon>
        <taxon>Gryllidae</taxon>
        <taxon>Gryllinae</taxon>
        <taxon>Gryllus</taxon>
    </lineage>
</organism>
<dbReference type="Pfam" id="PF00106">
    <property type="entry name" value="adh_short"/>
    <property type="match status" value="1"/>
</dbReference>
<dbReference type="InterPro" id="IPR002347">
    <property type="entry name" value="SDR_fam"/>
</dbReference>
<sequence length="334" mass="36445">MGVFAMVWVVLFNEYTLALFVVSVVFKLWYKSSVGICTSTRRLNGLTALVTGANSGIGLETARDLARRGARVLLACRDPLRGQQALEDVRSVAGEGATVELVALDLLSLASVRACAAHVRATEPRLDILVNNAGAAGLGAVQSRDGLHRGLQVNHLGPFLLTLLLVDLLKKSAPARVVFVSSWAHRFATIAPEMLDHDHAKDMNDFSVYTLSKLANVVIANEFARRLKGSGVTVNSLHPGVVLTNIIRRMPRWMSIPVCVVLRVFFKTPIEGAQTTIHVAVSEEVEGVTGHYFVDCKEARMTSQAYDEALARSVWNKSQELVKVRAEEQPSFDA</sequence>
<comment type="caution">
    <text evidence="3">The sequence shown here is derived from an EMBL/GenBank/DDBJ whole genome shotgun (WGS) entry which is preliminary data.</text>
</comment>
<evidence type="ECO:0000313" key="4">
    <source>
        <dbReference type="Proteomes" id="UP001378592"/>
    </source>
</evidence>
<dbReference type="SUPFAM" id="SSF51735">
    <property type="entry name" value="NAD(P)-binding Rossmann-fold domains"/>
    <property type="match status" value="1"/>
</dbReference>
<keyword evidence="4" id="KW-1185">Reference proteome</keyword>
<dbReference type="PANTHER" id="PTHR43157:SF31">
    <property type="entry name" value="PHOSPHATIDYLINOSITOL-GLYCAN BIOSYNTHESIS CLASS F PROTEIN"/>
    <property type="match status" value="1"/>
</dbReference>
<reference evidence="3 4" key="1">
    <citation type="submission" date="2024-03" db="EMBL/GenBank/DDBJ databases">
        <title>The genome assembly and annotation of the cricket Gryllus longicercus Weissman &amp; Gray.</title>
        <authorList>
            <person name="Szrajer S."/>
            <person name="Gray D."/>
            <person name="Ylla G."/>
        </authorList>
    </citation>
    <scope>NUCLEOTIDE SEQUENCE [LARGE SCALE GENOMIC DNA]</scope>
    <source>
        <strain evidence="3">DAG 2021-001</strain>
        <tissue evidence="3">Whole body minus gut</tissue>
    </source>
</reference>
<evidence type="ECO:0000256" key="2">
    <source>
        <dbReference type="SAM" id="Phobius"/>
    </source>
</evidence>
<name>A0AAN9VQD2_9ORTH</name>
<accession>A0AAN9VQD2</accession>
<dbReference type="GO" id="GO:0016491">
    <property type="term" value="F:oxidoreductase activity"/>
    <property type="evidence" value="ECO:0007669"/>
    <property type="project" value="UniProtKB-KW"/>
</dbReference>
<keyword evidence="2" id="KW-1133">Transmembrane helix</keyword>
<dbReference type="EMBL" id="JAZDUA010000132">
    <property type="protein sequence ID" value="KAK7866951.1"/>
    <property type="molecule type" value="Genomic_DNA"/>
</dbReference>
<dbReference type="CDD" id="cd05327">
    <property type="entry name" value="retinol-DH_like_SDR_c_like"/>
    <property type="match status" value="1"/>
</dbReference>
<dbReference type="InterPro" id="IPR036291">
    <property type="entry name" value="NAD(P)-bd_dom_sf"/>
</dbReference>
<proteinExistence type="predicted"/>
<dbReference type="PRINTS" id="PR00081">
    <property type="entry name" value="GDHRDH"/>
</dbReference>
<dbReference type="Proteomes" id="UP001378592">
    <property type="component" value="Unassembled WGS sequence"/>
</dbReference>
<evidence type="ECO:0000256" key="1">
    <source>
        <dbReference type="ARBA" id="ARBA00023002"/>
    </source>
</evidence>